<evidence type="ECO:0000313" key="1">
    <source>
        <dbReference type="EMBL" id="AYK14494.1"/>
    </source>
</evidence>
<dbReference type="EMBL" id="CP032683">
    <property type="protein sequence ID" value="AYK14494.1"/>
    <property type="molecule type" value="Genomic_DNA"/>
</dbReference>
<dbReference type="KEGG" id="mfz:AOB57_004185"/>
<accession>A0A660HQG5</accession>
<sequence>MSAELAAPSFSYPEFTPENLSLEDLRKNPLIQQFAGISEEVTKHHATLGLFSNLCKMICGGGPE</sequence>
<organism evidence="1 2">
    <name type="scientific">Methanosarcina flavescens</name>
    <dbReference type="NCBI Taxonomy" id="1715806"/>
    <lineage>
        <taxon>Archaea</taxon>
        <taxon>Methanobacteriati</taxon>
        <taxon>Methanobacteriota</taxon>
        <taxon>Stenosarchaea group</taxon>
        <taxon>Methanomicrobia</taxon>
        <taxon>Methanosarcinales</taxon>
        <taxon>Methanosarcinaceae</taxon>
        <taxon>Methanosarcina</taxon>
    </lineage>
</organism>
<dbReference type="OrthoDB" id="372613at2157"/>
<reference evidence="1 2" key="1">
    <citation type="journal article" date="2016" name="Int. J. Syst. Evol. Microbiol.">
        <title>Methanosarcina flavescens sp. nov., a methanogenic archaeon isolated from a full-scale anaerobic digester.</title>
        <authorList>
            <person name="Kern T."/>
            <person name="Fischer M.A."/>
            <person name="Deppenmeier U."/>
            <person name="Schmitz R.A."/>
            <person name="Rother M."/>
        </authorList>
    </citation>
    <scope>NUCLEOTIDE SEQUENCE [LARGE SCALE GENOMIC DNA]</scope>
    <source>
        <strain evidence="1 2">E03.2</strain>
    </source>
</reference>
<dbReference type="GeneID" id="53687294"/>
<dbReference type="RefSeq" id="WP_054299165.1">
    <property type="nucleotide sequence ID" value="NZ_CP032683.1"/>
</dbReference>
<proteinExistence type="predicted"/>
<protein>
    <submittedName>
        <fullName evidence="1">Uncharacterized protein</fullName>
    </submittedName>
</protein>
<keyword evidence="2" id="KW-1185">Reference proteome</keyword>
<evidence type="ECO:0000313" key="2">
    <source>
        <dbReference type="Proteomes" id="UP000053087"/>
    </source>
</evidence>
<dbReference type="AlphaFoldDB" id="A0A660HQG5"/>
<gene>
    <name evidence="1" type="ORF">AOB57_004185</name>
</gene>
<dbReference type="Proteomes" id="UP000053087">
    <property type="component" value="Chromosome"/>
</dbReference>
<name>A0A660HQG5_9EURY</name>